<evidence type="ECO:0000313" key="5">
    <source>
        <dbReference type="Proteomes" id="UP001163823"/>
    </source>
</evidence>
<dbReference type="KEGG" id="qsa:O6P43_031197"/>
<gene>
    <name evidence="4" type="ORF">O6P43_031197</name>
</gene>
<comment type="subcellular location">
    <subcellularLocation>
        <location evidence="1">Membrane</location>
    </subcellularLocation>
</comment>
<dbReference type="EMBL" id="JARAOO010000013">
    <property type="protein sequence ID" value="KAJ7946236.1"/>
    <property type="molecule type" value="Genomic_DNA"/>
</dbReference>
<accession>A0AAD7KUX5</accession>
<proteinExistence type="predicted"/>
<keyword evidence="3" id="KW-1133">Transmembrane helix</keyword>
<evidence type="ECO:0000313" key="4">
    <source>
        <dbReference type="EMBL" id="KAJ7946236.1"/>
    </source>
</evidence>
<protein>
    <submittedName>
        <fullName evidence="4">Late embryogenesis abundant protein</fullName>
    </submittedName>
</protein>
<dbReference type="AlphaFoldDB" id="A0AAD7KUX5"/>
<feature type="transmembrane region" description="Helical" evidence="3">
    <location>
        <begin position="16"/>
        <end position="38"/>
    </location>
</feature>
<dbReference type="GO" id="GO:0009506">
    <property type="term" value="C:plasmodesma"/>
    <property type="evidence" value="ECO:0007669"/>
    <property type="project" value="TreeGrafter"/>
</dbReference>
<keyword evidence="3" id="KW-0812">Transmembrane</keyword>
<keyword evidence="5" id="KW-1185">Reference proteome</keyword>
<dbReference type="PANTHER" id="PTHR31415">
    <property type="entry name" value="OS05G0367900 PROTEIN"/>
    <property type="match status" value="1"/>
</dbReference>
<evidence type="ECO:0000256" key="1">
    <source>
        <dbReference type="ARBA" id="ARBA00004370"/>
    </source>
</evidence>
<dbReference type="PANTHER" id="PTHR31415:SF125">
    <property type="entry name" value="HARPIN INDUCING PROTEIN 1-LIKE 9"/>
    <property type="match status" value="1"/>
</dbReference>
<reference evidence="4" key="1">
    <citation type="journal article" date="2023" name="Science">
        <title>Elucidation of the pathway for biosynthesis of saponin adjuvants from the soapbark tree.</title>
        <authorList>
            <person name="Reed J."/>
            <person name="Orme A."/>
            <person name="El-Demerdash A."/>
            <person name="Owen C."/>
            <person name="Martin L.B.B."/>
            <person name="Misra R.C."/>
            <person name="Kikuchi S."/>
            <person name="Rejzek M."/>
            <person name="Martin A.C."/>
            <person name="Harkess A."/>
            <person name="Leebens-Mack J."/>
            <person name="Louveau T."/>
            <person name="Stephenson M.J."/>
            <person name="Osbourn A."/>
        </authorList>
    </citation>
    <scope>NUCLEOTIDE SEQUENCE</scope>
    <source>
        <strain evidence="4">S10</strain>
    </source>
</reference>
<evidence type="ECO:0000256" key="3">
    <source>
        <dbReference type="SAM" id="Phobius"/>
    </source>
</evidence>
<sequence>FHKMTFLKMDKSQCSIYLWFLQVVIVLVLISVVIWLCLTPKSPNYTISNAYIPALDTRNFTLHHNHIVRNTSIVFNLGISNPNKGMGIYFDDSYITLHHNATTIGSMTLMGFYQGHKQNDTFEVLLNAGNRFWERIVTWPMDLRVCLKTLVRYEIFGHKTRHHLMKLEANIHIGSDGFISGDMNVKLHQYKLRKSD</sequence>
<dbReference type="InterPro" id="IPR044839">
    <property type="entry name" value="NDR1-like"/>
</dbReference>
<organism evidence="4 5">
    <name type="scientific">Quillaja saponaria</name>
    <name type="common">Soap bark tree</name>
    <dbReference type="NCBI Taxonomy" id="32244"/>
    <lineage>
        <taxon>Eukaryota</taxon>
        <taxon>Viridiplantae</taxon>
        <taxon>Streptophyta</taxon>
        <taxon>Embryophyta</taxon>
        <taxon>Tracheophyta</taxon>
        <taxon>Spermatophyta</taxon>
        <taxon>Magnoliopsida</taxon>
        <taxon>eudicotyledons</taxon>
        <taxon>Gunneridae</taxon>
        <taxon>Pentapetalae</taxon>
        <taxon>rosids</taxon>
        <taxon>fabids</taxon>
        <taxon>Fabales</taxon>
        <taxon>Quillajaceae</taxon>
        <taxon>Quillaja</taxon>
    </lineage>
</organism>
<feature type="non-terminal residue" evidence="4">
    <location>
        <position position="1"/>
    </location>
</feature>
<comment type="caution">
    <text evidence="4">The sequence shown here is derived from an EMBL/GenBank/DDBJ whole genome shotgun (WGS) entry which is preliminary data.</text>
</comment>
<evidence type="ECO:0000256" key="2">
    <source>
        <dbReference type="ARBA" id="ARBA00023136"/>
    </source>
</evidence>
<dbReference type="Proteomes" id="UP001163823">
    <property type="component" value="Chromosome 13"/>
</dbReference>
<keyword evidence="2 3" id="KW-0472">Membrane</keyword>
<dbReference type="GO" id="GO:0005886">
    <property type="term" value="C:plasma membrane"/>
    <property type="evidence" value="ECO:0007669"/>
    <property type="project" value="TreeGrafter"/>
</dbReference>
<dbReference type="GO" id="GO:0098542">
    <property type="term" value="P:defense response to other organism"/>
    <property type="evidence" value="ECO:0007669"/>
    <property type="project" value="InterPro"/>
</dbReference>
<name>A0AAD7KUX5_QUISA</name>